<dbReference type="Gene3D" id="3.30.1330.30">
    <property type="match status" value="1"/>
</dbReference>
<name>A0A1F5VYH9_9BACT</name>
<dbReference type="PANTHER" id="PTHR10113">
    <property type="entry name" value="PEPTIDE CHAIN RELEASE FACTOR SUBUNIT 1"/>
    <property type="match status" value="1"/>
</dbReference>
<evidence type="ECO:0008006" key="3">
    <source>
        <dbReference type="Google" id="ProtNLM"/>
    </source>
</evidence>
<dbReference type="InterPro" id="IPR042226">
    <property type="entry name" value="eFR1_2_sf"/>
</dbReference>
<organism evidence="1 2">
    <name type="scientific">Candidatus Fischerbacteria bacterium RBG_13_37_8</name>
    <dbReference type="NCBI Taxonomy" id="1817863"/>
    <lineage>
        <taxon>Bacteria</taxon>
        <taxon>Candidatus Fischeribacteriota</taxon>
    </lineage>
</organism>
<dbReference type="EMBL" id="MFGW01000022">
    <property type="protein sequence ID" value="OGF68101.1"/>
    <property type="molecule type" value="Genomic_DNA"/>
</dbReference>
<dbReference type="InterPro" id="IPR041202">
    <property type="entry name" value="BaeRF_family10"/>
</dbReference>
<dbReference type="STRING" id="1817863.A2Y62_05705"/>
<evidence type="ECO:0000313" key="1">
    <source>
        <dbReference type="EMBL" id="OGF68101.1"/>
    </source>
</evidence>
<dbReference type="SUPFAM" id="SSF53137">
    <property type="entry name" value="Translational machinery components"/>
    <property type="match status" value="1"/>
</dbReference>
<gene>
    <name evidence="1" type="ORF">A2Y62_05705</name>
</gene>
<accession>A0A1F5VYH9</accession>
<dbReference type="InterPro" id="IPR004403">
    <property type="entry name" value="Peptide_chain-rel_eRF1/aRF1"/>
</dbReference>
<dbReference type="Pfam" id="PF18854">
    <property type="entry name" value="baeRF_family10"/>
    <property type="match status" value="1"/>
</dbReference>
<dbReference type="InterPro" id="IPR029064">
    <property type="entry name" value="Ribosomal_eL30-like_sf"/>
</dbReference>
<dbReference type="Proteomes" id="UP000178943">
    <property type="component" value="Unassembled WGS sequence"/>
</dbReference>
<dbReference type="GO" id="GO:0003747">
    <property type="term" value="F:translation release factor activity"/>
    <property type="evidence" value="ECO:0007669"/>
    <property type="project" value="InterPro"/>
</dbReference>
<comment type="caution">
    <text evidence="1">The sequence shown here is derived from an EMBL/GenBank/DDBJ whole genome shotgun (WGS) entry which is preliminary data.</text>
</comment>
<sequence>MQKNVLTKLIRSSLKSTYIISLYLEVDGKKYPNDEYLIVLKELLKEVKQSIQTYSDEQKKNLLDNFDAIWNHFQLNYERAQEKTIALFCSANKRLWELIPLSIQLRSSLVIREYPYLRPLIQALHLQKKFGTLLIDRTKAVFCLSSNDDTKAVTSLSTEVPQKVKAAGYKGYAEKKMERHIEDHVQRHFKNVAEKLIQFCNKNECDHLILGGEKRNIEDFTSYLSEIWKSKVIAGIFLNVESDIKEISQKAHAALQKFYSEKEIVLLEKIKQEALAKGLGTYGLEGVFEAIRHKQVSSLAVKQNFSLPGKKCKNCNWLHINITTCQVCGSKMVDAPDIIEEAINESLLQNSDVYVVAYHPSMIAEMEGIGALLRFQI</sequence>
<proteinExistence type="predicted"/>
<dbReference type="Gene3D" id="3.30.420.60">
    <property type="entry name" value="eRF1 domain 2"/>
    <property type="match status" value="1"/>
</dbReference>
<evidence type="ECO:0000313" key="2">
    <source>
        <dbReference type="Proteomes" id="UP000178943"/>
    </source>
</evidence>
<protein>
    <recommendedName>
        <fullName evidence="3">eRF1 domain-containing protein</fullName>
    </recommendedName>
</protein>
<reference evidence="1 2" key="1">
    <citation type="journal article" date="2016" name="Nat. Commun.">
        <title>Thousands of microbial genomes shed light on interconnected biogeochemical processes in an aquifer system.</title>
        <authorList>
            <person name="Anantharaman K."/>
            <person name="Brown C.T."/>
            <person name="Hug L.A."/>
            <person name="Sharon I."/>
            <person name="Castelle C.J."/>
            <person name="Probst A.J."/>
            <person name="Thomas B.C."/>
            <person name="Singh A."/>
            <person name="Wilkins M.J."/>
            <person name="Karaoz U."/>
            <person name="Brodie E.L."/>
            <person name="Williams K.H."/>
            <person name="Hubbard S.S."/>
            <person name="Banfield J.F."/>
        </authorList>
    </citation>
    <scope>NUCLEOTIDE SEQUENCE [LARGE SCALE GENOMIC DNA]</scope>
</reference>
<dbReference type="AlphaFoldDB" id="A0A1F5VYH9"/>